<dbReference type="Gene3D" id="1.20.120.520">
    <property type="entry name" value="nmb1532 protein domain like"/>
    <property type="match status" value="1"/>
</dbReference>
<dbReference type="EMBL" id="CP110257">
    <property type="protein sequence ID" value="UZD53695.1"/>
    <property type="molecule type" value="Genomic_DNA"/>
</dbReference>
<evidence type="ECO:0000313" key="1">
    <source>
        <dbReference type="EMBL" id="UZD53695.1"/>
    </source>
</evidence>
<proteinExistence type="predicted"/>
<reference evidence="1" key="1">
    <citation type="submission" date="2022-10" db="EMBL/GenBank/DDBJ databases">
        <title>Complete genome sequence of Schlegelella aquatica LMG 23380.</title>
        <authorList>
            <person name="Musilova J."/>
            <person name="Kourilova X."/>
            <person name="Bezdicek M."/>
            <person name="Hermankova K."/>
            <person name="Obruca S."/>
            <person name="Sedlar K."/>
        </authorList>
    </citation>
    <scope>NUCLEOTIDE SEQUENCE</scope>
    <source>
        <strain evidence="1">LMG 23380</strain>
    </source>
</reference>
<dbReference type="RefSeq" id="WP_264891278.1">
    <property type="nucleotide sequence ID" value="NZ_CP110257.1"/>
</dbReference>
<evidence type="ECO:0000313" key="2">
    <source>
        <dbReference type="Proteomes" id="UP001163266"/>
    </source>
</evidence>
<dbReference type="Proteomes" id="UP001163266">
    <property type="component" value="Chromosome"/>
</dbReference>
<accession>A0ABY6MPF0</accession>
<sequence length="108" mass="11941">MHYEETAHNAVLWAHYTDDELAHLHQSVVASLDPQEMSLVLAWILPSSAAQERLALLSDMRMHAPPPVFDSVLGLARAKLSTTDWHKLAKGLGLPAAPQVWPEYVAAH</sequence>
<gene>
    <name evidence="1" type="ORF">OMP39_08270</name>
</gene>
<organism evidence="1 2">
    <name type="scientific">Caldimonas aquatica</name>
    <dbReference type="NCBI Taxonomy" id="376175"/>
    <lineage>
        <taxon>Bacteria</taxon>
        <taxon>Pseudomonadati</taxon>
        <taxon>Pseudomonadota</taxon>
        <taxon>Betaproteobacteria</taxon>
        <taxon>Burkholderiales</taxon>
        <taxon>Sphaerotilaceae</taxon>
        <taxon>Caldimonas</taxon>
    </lineage>
</organism>
<name>A0ABY6MPF0_9BURK</name>
<keyword evidence="2" id="KW-1185">Reference proteome</keyword>
<protein>
    <submittedName>
        <fullName evidence="1">Uncharacterized protein</fullName>
    </submittedName>
</protein>